<keyword evidence="7" id="KW-1185">Reference proteome</keyword>
<proteinExistence type="predicted"/>
<comment type="subcellular location">
    <subcellularLocation>
        <location evidence="1">Cell outer membrane</location>
    </subcellularLocation>
</comment>
<keyword evidence="2 3" id="KW-0472">Membrane</keyword>
<dbReference type="SUPFAM" id="SSF103088">
    <property type="entry name" value="OmpA-like"/>
    <property type="match status" value="1"/>
</dbReference>
<dbReference type="InterPro" id="IPR006664">
    <property type="entry name" value="OMP_bac"/>
</dbReference>
<evidence type="ECO:0000256" key="2">
    <source>
        <dbReference type="ARBA" id="ARBA00023136"/>
    </source>
</evidence>
<dbReference type="EMBL" id="CAJA01000037">
    <property type="protein sequence ID" value="CCH72058.1"/>
    <property type="molecule type" value="Genomic_DNA"/>
</dbReference>
<dbReference type="PANTHER" id="PTHR30329:SF17">
    <property type="entry name" value="LIPOPROTEIN YFIB-RELATED"/>
    <property type="match status" value="1"/>
</dbReference>
<keyword evidence="4" id="KW-0732">Signal</keyword>
<name>W6JSP4_9MICO</name>
<dbReference type="PRINTS" id="PR01021">
    <property type="entry name" value="OMPADOMAIN"/>
</dbReference>
<dbReference type="STRING" id="1193182.BN11_1310006"/>
<dbReference type="Proteomes" id="UP000035763">
    <property type="component" value="Unassembled WGS sequence"/>
</dbReference>
<dbReference type="CDD" id="cd07185">
    <property type="entry name" value="OmpA_C-like"/>
    <property type="match status" value="1"/>
</dbReference>
<feature type="domain" description="OmpA-like" evidence="5">
    <location>
        <begin position="64"/>
        <end position="179"/>
    </location>
</feature>
<reference evidence="6 7" key="1">
    <citation type="journal article" date="2013" name="ISME J.">
        <title>A metabolic model for members of the genus Tetrasphaera involved in enhanced biological phosphorus removal.</title>
        <authorList>
            <person name="Kristiansen R."/>
            <person name="Nguyen H.T.T."/>
            <person name="Saunders A.M."/>
            <person name="Nielsen J.L."/>
            <person name="Wimmer R."/>
            <person name="Le V.Q."/>
            <person name="McIlroy S.J."/>
            <person name="Petrovski S."/>
            <person name="Seviour R.J."/>
            <person name="Calteau A."/>
            <person name="Nielsen K.L."/>
            <person name="Nielsen P.H."/>
        </authorList>
    </citation>
    <scope>NUCLEOTIDE SEQUENCE [LARGE SCALE GENOMIC DNA]</scope>
    <source>
        <strain evidence="6 7">Ben110</strain>
    </source>
</reference>
<evidence type="ECO:0000313" key="6">
    <source>
        <dbReference type="EMBL" id="CCH72058.1"/>
    </source>
</evidence>
<dbReference type="InterPro" id="IPR006665">
    <property type="entry name" value="OmpA-like"/>
</dbReference>
<dbReference type="OrthoDB" id="5166631at2"/>
<protein>
    <submittedName>
        <fullName evidence="6">OmpA/MotB domain protein</fullName>
    </submittedName>
</protein>
<evidence type="ECO:0000259" key="5">
    <source>
        <dbReference type="PROSITE" id="PS51123"/>
    </source>
</evidence>
<comment type="caution">
    <text evidence="6">The sequence shown here is derived from an EMBL/GenBank/DDBJ whole genome shotgun (WGS) entry which is preliminary data.</text>
</comment>
<evidence type="ECO:0000256" key="1">
    <source>
        <dbReference type="ARBA" id="ARBA00004442"/>
    </source>
</evidence>
<dbReference type="RefSeq" id="WP_048697106.1">
    <property type="nucleotide sequence ID" value="NZ_HG764815.1"/>
</dbReference>
<dbReference type="PANTHER" id="PTHR30329">
    <property type="entry name" value="STATOR ELEMENT OF FLAGELLAR MOTOR COMPLEX"/>
    <property type="match status" value="1"/>
</dbReference>
<gene>
    <name evidence="6" type="ORF">BN11_1310006</name>
</gene>
<feature type="signal peptide" evidence="4">
    <location>
        <begin position="1"/>
        <end position="20"/>
    </location>
</feature>
<evidence type="ECO:0000313" key="7">
    <source>
        <dbReference type="Proteomes" id="UP000035763"/>
    </source>
</evidence>
<dbReference type="GO" id="GO:0009279">
    <property type="term" value="C:cell outer membrane"/>
    <property type="evidence" value="ECO:0007669"/>
    <property type="project" value="UniProtKB-SubCell"/>
</dbReference>
<evidence type="ECO:0000256" key="4">
    <source>
        <dbReference type="SAM" id="SignalP"/>
    </source>
</evidence>
<dbReference type="PROSITE" id="PS51123">
    <property type="entry name" value="OMPA_2"/>
    <property type="match status" value="1"/>
</dbReference>
<dbReference type="Gene3D" id="3.30.1330.60">
    <property type="entry name" value="OmpA-like domain"/>
    <property type="match status" value="1"/>
</dbReference>
<sequence length="179" mass="18810">MRARILVAALAIGLTAPASGAPTAPPVVVPAEGTPAQLPVLDITAEVQTLVLPTANLDGSLTDFDGKRFRLDANVLFRFDESDITPNGEAALAELVGKLEAAKATRVRIDGYTDDVGETAYNLRLSQRRADAVRDRLDAALGGRVTVTSAGHGEQNPVASNETKAGQALNRRVTVVVEK</sequence>
<feature type="chain" id="PRO_5004877272" evidence="4">
    <location>
        <begin position="21"/>
        <end position="179"/>
    </location>
</feature>
<dbReference type="InterPro" id="IPR050330">
    <property type="entry name" value="Bact_OuterMem_StrucFunc"/>
</dbReference>
<organism evidence="6 7">
    <name type="scientific">Nostocoides australiense Ben110</name>
    <dbReference type="NCBI Taxonomy" id="1193182"/>
    <lineage>
        <taxon>Bacteria</taxon>
        <taxon>Bacillati</taxon>
        <taxon>Actinomycetota</taxon>
        <taxon>Actinomycetes</taxon>
        <taxon>Micrococcales</taxon>
        <taxon>Intrasporangiaceae</taxon>
        <taxon>Nostocoides</taxon>
    </lineage>
</organism>
<evidence type="ECO:0000256" key="3">
    <source>
        <dbReference type="PROSITE-ProRule" id="PRU00473"/>
    </source>
</evidence>
<dbReference type="Pfam" id="PF00691">
    <property type="entry name" value="OmpA"/>
    <property type="match status" value="1"/>
</dbReference>
<dbReference type="InterPro" id="IPR036737">
    <property type="entry name" value="OmpA-like_sf"/>
</dbReference>
<dbReference type="AlphaFoldDB" id="W6JSP4"/>
<accession>W6JSP4</accession>